<comment type="caution">
    <text evidence="9">The sequence shown here is derived from an EMBL/GenBank/DDBJ whole genome shotgun (WGS) entry which is preliminary data.</text>
</comment>
<dbReference type="EMBL" id="MLFT02000005">
    <property type="protein sequence ID" value="PHT49110.1"/>
    <property type="molecule type" value="Genomic_DNA"/>
</dbReference>
<dbReference type="InterPro" id="IPR036770">
    <property type="entry name" value="Ankyrin_rpt-contain_sf"/>
</dbReference>
<name>A0A2G2WVA5_CAPBA</name>
<dbReference type="STRING" id="33114.A0A2G2WVA5"/>
<protein>
    <recommendedName>
        <fullName evidence="8">PGG domain-containing protein</fullName>
    </recommendedName>
</protein>
<dbReference type="Pfam" id="PF13962">
    <property type="entry name" value="PGG"/>
    <property type="match status" value="1"/>
</dbReference>
<dbReference type="OrthoDB" id="1847170at2759"/>
<evidence type="ECO:0000256" key="6">
    <source>
        <dbReference type="ARBA" id="ARBA00023136"/>
    </source>
</evidence>
<gene>
    <name evidence="9" type="ORF">CQW23_13318</name>
</gene>
<reference evidence="10" key="2">
    <citation type="journal article" date="2017" name="J. Anim. Genet.">
        <title>Multiple reference genome sequences of hot pepper reveal the massive evolution of plant disease resistance genes by retroduplication.</title>
        <authorList>
            <person name="Kim S."/>
            <person name="Park J."/>
            <person name="Yeom S.-I."/>
            <person name="Kim Y.-M."/>
            <person name="Seo E."/>
            <person name="Kim K.-T."/>
            <person name="Kim M.-S."/>
            <person name="Lee J.M."/>
            <person name="Cheong K."/>
            <person name="Shin H.-S."/>
            <person name="Kim S.-B."/>
            <person name="Han K."/>
            <person name="Lee J."/>
            <person name="Park M."/>
            <person name="Lee H.-A."/>
            <person name="Lee H.-Y."/>
            <person name="Lee Y."/>
            <person name="Oh S."/>
            <person name="Lee J.H."/>
            <person name="Choi E."/>
            <person name="Choi E."/>
            <person name="Lee S.E."/>
            <person name="Jeon J."/>
            <person name="Kim H."/>
            <person name="Choi G."/>
            <person name="Song H."/>
            <person name="Lee J."/>
            <person name="Lee S.-C."/>
            <person name="Kwon J.-K."/>
            <person name="Lee H.-Y."/>
            <person name="Koo N."/>
            <person name="Hong Y."/>
            <person name="Kim R.W."/>
            <person name="Kang W.-H."/>
            <person name="Huh J.H."/>
            <person name="Kang B.-C."/>
            <person name="Yang T.-J."/>
            <person name="Lee Y.-H."/>
            <person name="Bennetzen J.L."/>
            <person name="Choi D."/>
        </authorList>
    </citation>
    <scope>NUCLEOTIDE SEQUENCE [LARGE SCALE GENOMIC DNA]</scope>
    <source>
        <strain evidence="10">cv. PBC81</strain>
    </source>
</reference>
<evidence type="ECO:0000256" key="4">
    <source>
        <dbReference type="ARBA" id="ARBA00022989"/>
    </source>
</evidence>
<dbReference type="InterPro" id="IPR002110">
    <property type="entry name" value="Ankyrin_rpt"/>
</dbReference>
<dbReference type="Gene3D" id="1.25.40.20">
    <property type="entry name" value="Ankyrin repeat-containing domain"/>
    <property type="match status" value="1"/>
</dbReference>
<feature type="transmembrane region" description="Helical" evidence="7">
    <location>
        <begin position="351"/>
        <end position="375"/>
    </location>
</feature>
<keyword evidence="4 7" id="KW-1133">Transmembrane helix</keyword>
<keyword evidence="6 7" id="KW-0472">Membrane</keyword>
<reference evidence="9 10" key="1">
    <citation type="journal article" date="2017" name="Genome Biol.">
        <title>New reference genome sequences of hot pepper reveal the massive evolution of plant disease-resistance genes by retroduplication.</title>
        <authorList>
            <person name="Kim S."/>
            <person name="Park J."/>
            <person name="Yeom S.I."/>
            <person name="Kim Y.M."/>
            <person name="Seo E."/>
            <person name="Kim K.T."/>
            <person name="Kim M.S."/>
            <person name="Lee J.M."/>
            <person name="Cheong K."/>
            <person name="Shin H.S."/>
            <person name="Kim S.B."/>
            <person name="Han K."/>
            <person name="Lee J."/>
            <person name="Park M."/>
            <person name="Lee H.A."/>
            <person name="Lee H.Y."/>
            <person name="Lee Y."/>
            <person name="Oh S."/>
            <person name="Lee J.H."/>
            <person name="Choi E."/>
            <person name="Choi E."/>
            <person name="Lee S.E."/>
            <person name="Jeon J."/>
            <person name="Kim H."/>
            <person name="Choi G."/>
            <person name="Song H."/>
            <person name="Lee J."/>
            <person name="Lee S.C."/>
            <person name="Kwon J.K."/>
            <person name="Lee H.Y."/>
            <person name="Koo N."/>
            <person name="Hong Y."/>
            <person name="Kim R.W."/>
            <person name="Kang W.H."/>
            <person name="Huh J.H."/>
            <person name="Kang B.C."/>
            <person name="Yang T.J."/>
            <person name="Lee Y.H."/>
            <person name="Bennetzen J.L."/>
            <person name="Choi D."/>
        </authorList>
    </citation>
    <scope>NUCLEOTIDE SEQUENCE [LARGE SCALE GENOMIC DNA]</scope>
    <source>
        <strain evidence="10">cv. PBC81</strain>
    </source>
</reference>
<accession>A0A2G2WVA5</accession>
<evidence type="ECO:0000313" key="10">
    <source>
        <dbReference type="Proteomes" id="UP000224567"/>
    </source>
</evidence>
<dbReference type="InterPro" id="IPR026961">
    <property type="entry name" value="PGG_dom"/>
</dbReference>
<evidence type="ECO:0000256" key="3">
    <source>
        <dbReference type="ARBA" id="ARBA00022737"/>
    </source>
</evidence>
<dbReference type="SMART" id="SM00248">
    <property type="entry name" value="ANK"/>
    <property type="match status" value="6"/>
</dbReference>
<dbReference type="Pfam" id="PF12796">
    <property type="entry name" value="Ank_2"/>
    <property type="match status" value="2"/>
</dbReference>
<evidence type="ECO:0000256" key="5">
    <source>
        <dbReference type="ARBA" id="ARBA00023043"/>
    </source>
</evidence>
<keyword evidence="3" id="KW-0677">Repeat</keyword>
<dbReference type="PANTHER" id="PTHR24186:SF50">
    <property type="entry name" value="ANKYRIN REPEAT-CONTAINING PROTEIN ITN1-LIKE ISOFORM X1"/>
    <property type="match status" value="1"/>
</dbReference>
<dbReference type="Proteomes" id="UP000224567">
    <property type="component" value="Unassembled WGS sequence"/>
</dbReference>
<comment type="subcellular location">
    <subcellularLocation>
        <location evidence="1">Membrane</location>
        <topology evidence="1">Multi-pass membrane protein</topology>
    </subcellularLocation>
</comment>
<keyword evidence="10" id="KW-1185">Reference proteome</keyword>
<evidence type="ECO:0000259" key="8">
    <source>
        <dbReference type="Pfam" id="PF13962"/>
    </source>
</evidence>
<evidence type="ECO:0000256" key="7">
    <source>
        <dbReference type="SAM" id="Phobius"/>
    </source>
</evidence>
<dbReference type="AlphaFoldDB" id="A0A2G2WVA5"/>
<proteinExistence type="predicted"/>
<keyword evidence="5" id="KW-0040">ANK repeat</keyword>
<dbReference type="SUPFAM" id="SSF48403">
    <property type="entry name" value="Ankyrin repeat"/>
    <property type="match status" value="1"/>
</dbReference>
<sequence length="444" mass="50177">MRTGCVETVRLLVAQDPDFEFPANNAGETPLYLVTESSLVNCFSEILEHCNIPTYSGPCGRTALHAAIIQKHMDCAASLWEWNKSLCEETDKWGWNPLHYAVKQGLRVAVRKMLGWKTSLAYTHAGNGNDWATSIHIAANVGRVNMIRELLFHCPDSLEMLNSNGQNALRVAISNFKTRVVRFLLNSKESHNLIDEPDNDGNTPLHLLAATYRISVSVKLRRHVSTKKMLFNKKNQTSLDISVSSTERTQLVKWSFKWNLGHCRLGRHDFEIKWKKIQKPEDETESRENTAKRDKKGKLKDIMEATRIHLVVATLLVTVTFAAGYTLPGGFESDLNSSTKGMAILIRETAFRAFVVSDAIAFTCSACAVFCYFFIVVNTAGVKKLVIITALSYSNFFAACGDVRSCNCICNWYVCYFSTFSWSRCYCLCHRLHIFPYVLSSIKY</sequence>
<dbReference type="GO" id="GO:0005886">
    <property type="term" value="C:plasma membrane"/>
    <property type="evidence" value="ECO:0007669"/>
    <property type="project" value="TreeGrafter"/>
</dbReference>
<evidence type="ECO:0000313" key="9">
    <source>
        <dbReference type="EMBL" id="PHT49110.1"/>
    </source>
</evidence>
<dbReference type="PANTHER" id="PTHR24186">
    <property type="entry name" value="PROTEIN PHOSPHATASE 1 REGULATORY SUBUNIT"/>
    <property type="match status" value="1"/>
</dbReference>
<feature type="domain" description="PGG" evidence="8">
    <location>
        <begin position="302"/>
        <end position="391"/>
    </location>
</feature>
<organism evidence="9 10">
    <name type="scientific">Capsicum baccatum</name>
    <name type="common">Peruvian pepper</name>
    <dbReference type="NCBI Taxonomy" id="33114"/>
    <lineage>
        <taxon>Eukaryota</taxon>
        <taxon>Viridiplantae</taxon>
        <taxon>Streptophyta</taxon>
        <taxon>Embryophyta</taxon>
        <taxon>Tracheophyta</taxon>
        <taxon>Spermatophyta</taxon>
        <taxon>Magnoliopsida</taxon>
        <taxon>eudicotyledons</taxon>
        <taxon>Gunneridae</taxon>
        <taxon>Pentapetalae</taxon>
        <taxon>asterids</taxon>
        <taxon>lamiids</taxon>
        <taxon>Solanales</taxon>
        <taxon>Solanaceae</taxon>
        <taxon>Solanoideae</taxon>
        <taxon>Capsiceae</taxon>
        <taxon>Capsicum</taxon>
    </lineage>
</organism>
<evidence type="ECO:0000256" key="1">
    <source>
        <dbReference type="ARBA" id="ARBA00004141"/>
    </source>
</evidence>
<keyword evidence="2 7" id="KW-0812">Transmembrane</keyword>
<feature type="transmembrane region" description="Helical" evidence="7">
    <location>
        <begin position="308"/>
        <end position="331"/>
    </location>
</feature>
<evidence type="ECO:0000256" key="2">
    <source>
        <dbReference type="ARBA" id="ARBA00022692"/>
    </source>
</evidence>